<dbReference type="EMBL" id="VCNI01000002">
    <property type="protein sequence ID" value="TMU54941.1"/>
    <property type="molecule type" value="Genomic_DNA"/>
</dbReference>
<evidence type="ECO:0000313" key="1">
    <source>
        <dbReference type="EMBL" id="TMU54941.1"/>
    </source>
</evidence>
<evidence type="ECO:0000313" key="2">
    <source>
        <dbReference type="Proteomes" id="UP000751614"/>
    </source>
</evidence>
<proteinExistence type="predicted"/>
<dbReference type="InterPro" id="IPR036249">
    <property type="entry name" value="Thioredoxin-like_sf"/>
</dbReference>
<accession>A0ABY2WJD1</accession>
<gene>
    <name evidence="1" type="ORF">FGG15_12155</name>
</gene>
<dbReference type="Gene3D" id="3.40.30.10">
    <property type="entry name" value="Glutaredoxin"/>
    <property type="match status" value="1"/>
</dbReference>
<keyword evidence="2" id="KW-1185">Reference proteome</keyword>
<dbReference type="RefSeq" id="WP_138836584.1">
    <property type="nucleotide sequence ID" value="NZ_VCNI01000002.1"/>
</dbReference>
<protein>
    <recommendedName>
        <fullName evidence="3">Thiol-disulfide isomerase</fullName>
    </recommendedName>
</protein>
<reference evidence="1 2" key="1">
    <citation type="submission" date="2019-05" db="EMBL/GenBank/DDBJ databases">
        <title>Flagellimonas sp. AsT0115, sp. nov., isolated from a marine red algae, Asparagopsis taxiformis.</title>
        <authorList>
            <person name="Kim J."/>
            <person name="Jeong S.E."/>
            <person name="Jeon C.O."/>
        </authorList>
    </citation>
    <scope>NUCLEOTIDE SEQUENCE [LARGE SCALE GENOMIC DNA]</scope>
    <source>
        <strain evidence="1 2">AsT0115</strain>
    </source>
</reference>
<dbReference type="SUPFAM" id="SSF52833">
    <property type="entry name" value="Thioredoxin-like"/>
    <property type="match status" value="1"/>
</dbReference>
<sequence>MKKLRLEYSSLLQGEFAPGKRNLLFVFQVNCPGCFFYGFPTVNNLQNAYGEQLSFLGLSTAFEDFELNTQDNTSLLLTEKKLVGETKKAAESHPNDFQLSSINFSVAMDVLSDASFITQENISYIGNNFPNYSEASTEEQQQFDLKIKDYLTTNPIIPVTFTLNQFRGTPTFVLFDEAYNILEHWFGHKPYDEIESIVKPGL</sequence>
<dbReference type="Proteomes" id="UP000751614">
    <property type="component" value="Unassembled WGS sequence"/>
</dbReference>
<name>A0ABY2WJD1_9FLAO</name>
<comment type="caution">
    <text evidence="1">The sequence shown here is derived from an EMBL/GenBank/DDBJ whole genome shotgun (WGS) entry which is preliminary data.</text>
</comment>
<organism evidence="1 2">
    <name type="scientific">Flagellimonas algicola</name>
    <dbReference type="NCBI Taxonomy" id="2583815"/>
    <lineage>
        <taxon>Bacteria</taxon>
        <taxon>Pseudomonadati</taxon>
        <taxon>Bacteroidota</taxon>
        <taxon>Flavobacteriia</taxon>
        <taxon>Flavobacteriales</taxon>
        <taxon>Flavobacteriaceae</taxon>
        <taxon>Flagellimonas</taxon>
    </lineage>
</organism>
<evidence type="ECO:0008006" key="3">
    <source>
        <dbReference type="Google" id="ProtNLM"/>
    </source>
</evidence>